<dbReference type="EMBL" id="HG994585">
    <property type="protein sequence ID" value="CAF2973202.1"/>
    <property type="molecule type" value="Genomic_DNA"/>
</dbReference>
<accession>A0A7R8HAY0</accession>
<name>A0A7R8HAY0_LEPSM</name>
<gene>
    <name evidence="1" type="ORF">LSAA_11513</name>
</gene>
<proteinExistence type="predicted"/>
<organism evidence="1 2">
    <name type="scientific">Lepeophtheirus salmonis</name>
    <name type="common">Salmon louse</name>
    <name type="synonym">Caligus salmonis</name>
    <dbReference type="NCBI Taxonomy" id="72036"/>
    <lineage>
        <taxon>Eukaryota</taxon>
        <taxon>Metazoa</taxon>
        <taxon>Ecdysozoa</taxon>
        <taxon>Arthropoda</taxon>
        <taxon>Crustacea</taxon>
        <taxon>Multicrustacea</taxon>
        <taxon>Hexanauplia</taxon>
        <taxon>Copepoda</taxon>
        <taxon>Siphonostomatoida</taxon>
        <taxon>Caligidae</taxon>
        <taxon>Lepeophtheirus</taxon>
    </lineage>
</organism>
<reference evidence="1" key="1">
    <citation type="submission" date="2021-02" db="EMBL/GenBank/DDBJ databases">
        <authorList>
            <person name="Bekaert M."/>
        </authorList>
    </citation>
    <scope>NUCLEOTIDE SEQUENCE</scope>
    <source>
        <strain evidence="1">IoA-00</strain>
    </source>
</reference>
<protein>
    <submittedName>
        <fullName evidence="1">(salmon louse) hypothetical protein</fullName>
    </submittedName>
</protein>
<evidence type="ECO:0000313" key="2">
    <source>
        <dbReference type="Proteomes" id="UP000675881"/>
    </source>
</evidence>
<dbReference type="Proteomes" id="UP000675881">
    <property type="component" value="Chromosome 6"/>
</dbReference>
<evidence type="ECO:0000313" key="1">
    <source>
        <dbReference type="EMBL" id="CAF2973202.1"/>
    </source>
</evidence>
<sequence>MGPNPPSTTLQSSGDKDDIETSTPKYFFGLELQQIYAALSKLVKNSKVEIVTDFFEVRCKEYLAIVDPYSNFLLAHKFPSAPTCKALISSILQHFVTFDRPLTIFKTEDFNLEEQKHKTSSLSEHIDLSGGAARIQKYTAWTWLTVPSQIVFRRPTRSRLPAPNLSLAKDEQERLNEQNCHIAKQHEYARNHYNKTANQLRSSIMKSTMEGFERELVCLLHFKC</sequence>
<keyword evidence="2" id="KW-1185">Reference proteome</keyword>
<dbReference type="AlphaFoldDB" id="A0A7R8HAY0"/>